<dbReference type="GO" id="GO:0005664">
    <property type="term" value="C:nuclear origin of replication recognition complex"/>
    <property type="evidence" value="ECO:0007669"/>
    <property type="project" value="UniProtKB-UniRule"/>
</dbReference>
<feature type="region of interest" description="Disordered" evidence="6">
    <location>
        <begin position="484"/>
        <end position="537"/>
    </location>
</feature>
<name>W9WDM6_9EURO</name>
<dbReference type="InterPro" id="IPR007220">
    <property type="entry name" value="ORC2"/>
</dbReference>
<dbReference type="GO" id="GO:0003688">
    <property type="term" value="F:DNA replication origin binding"/>
    <property type="evidence" value="ECO:0007669"/>
    <property type="project" value="UniProtKB-UniRule"/>
</dbReference>
<evidence type="ECO:0000256" key="2">
    <source>
        <dbReference type="ARBA" id="ARBA00007421"/>
    </source>
</evidence>
<keyword evidence="3 5" id="KW-0235">DNA replication</keyword>
<evidence type="ECO:0000256" key="1">
    <source>
        <dbReference type="ARBA" id="ARBA00004123"/>
    </source>
</evidence>
<dbReference type="PANTHER" id="PTHR14052">
    <property type="entry name" value="ORIGIN RECOGNITION COMPLEX SUBUNIT 2"/>
    <property type="match status" value="1"/>
</dbReference>
<keyword evidence="10" id="KW-1185">Reference proteome</keyword>
<evidence type="ECO:0000256" key="4">
    <source>
        <dbReference type="ARBA" id="ARBA00023242"/>
    </source>
</evidence>
<comment type="function">
    <text evidence="5">Component of the origin recognition complex (ORC) that binds origins of replication. DNA-binding is ATP-dependent. ORC is required to assemble the pre-replication complex necessary to initiate DNA replication.</text>
</comment>
<feature type="domain" description="Origin recognition complex subunit 2 RecA-like" evidence="7">
    <location>
        <begin position="248"/>
        <end position="420"/>
    </location>
</feature>
<reference evidence="9 10" key="1">
    <citation type="submission" date="2013-03" db="EMBL/GenBank/DDBJ databases">
        <title>The Genome Sequence of Cladophialophora psammophila CBS 110553.</title>
        <authorList>
            <consortium name="The Broad Institute Genomics Platform"/>
            <person name="Cuomo C."/>
            <person name="de Hoog S."/>
            <person name="Gorbushina A."/>
            <person name="Walker B."/>
            <person name="Young S.K."/>
            <person name="Zeng Q."/>
            <person name="Gargeya S."/>
            <person name="Fitzgerald M."/>
            <person name="Haas B."/>
            <person name="Abouelleil A."/>
            <person name="Allen A.W."/>
            <person name="Alvarado L."/>
            <person name="Arachchi H.M."/>
            <person name="Berlin A.M."/>
            <person name="Chapman S.B."/>
            <person name="Gainer-Dewar J."/>
            <person name="Goldberg J."/>
            <person name="Griggs A."/>
            <person name="Gujja S."/>
            <person name="Hansen M."/>
            <person name="Howarth C."/>
            <person name="Imamovic A."/>
            <person name="Ireland A."/>
            <person name="Larimer J."/>
            <person name="McCowan C."/>
            <person name="Murphy C."/>
            <person name="Pearson M."/>
            <person name="Poon T.W."/>
            <person name="Priest M."/>
            <person name="Roberts A."/>
            <person name="Saif S."/>
            <person name="Shea T."/>
            <person name="Sisk P."/>
            <person name="Sykes S."/>
            <person name="Wortman J."/>
            <person name="Nusbaum C."/>
            <person name="Birren B."/>
        </authorList>
    </citation>
    <scope>NUCLEOTIDE SEQUENCE [LARGE SCALE GENOMIC DNA]</scope>
    <source>
        <strain evidence="9 10">CBS 110553</strain>
    </source>
</reference>
<comment type="subunit">
    <text evidence="5">Component of the origin recognition complex (ORC).</text>
</comment>
<feature type="compositionally biased region" description="Acidic residues" evidence="6">
    <location>
        <begin position="119"/>
        <end position="131"/>
    </location>
</feature>
<evidence type="ECO:0000259" key="8">
    <source>
        <dbReference type="Pfam" id="PF24882"/>
    </source>
</evidence>
<dbReference type="Proteomes" id="UP000019471">
    <property type="component" value="Unassembled WGS sequence"/>
</dbReference>
<dbReference type="InterPro" id="IPR056772">
    <property type="entry name" value="RecA-like_ORC2"/>
</dbReference>
<organism evidence="9 10">
    <name type="scientific">Cladophialophora psammophila CBS 110553</name>
    <dbReference type="NCBI Taxonomy" id="1182543"/>
    <lineage>
        <taxon>Eukaryota</taxon>
        <taxon>Fungi</taxon>
        <taxon>Dikarya</taxon>
        <taxon>Ascomycota</taxon>
        <taxon>Pezizomycotina</taxon>
        <taxon>Eurotiomycetes</taxon>
        <taxon>Chaetothyriomycetidae</taxon>
        <taxon>Chaetothyriales</taxon>
        <taxon>Herpotrichiellaceae</taxon>
        <taxon>Cladophialophora</taxon>
    </lineage>
</organism>
<evidence type="ECO:0000313" key="10">
    <source>
        <dbReference type="Proteomes" id="UP000019471"/>
    </source>
</evidence>
<feature type="domain" description="Origin recognition complex subunit 2 winged-helix" evidence="8">
    <location>
        <begin position="537"/>
        <end position="597"/>
    </location>
</feature>
<evidence type="ECO:0000256" key="6">
    <source>
        <dbReference type="SAM" id="MobiDB-lite"/>
    </source>
</evidence>
<evidence type="ECO:0000259" key="7">
    <source>
        <dbReference type="Pfam" id="PF04084"/>
    </source>
</evidence>
<evidence type="ECO:0000256" key="5">
    <source>
        <dbReference type="RuleBase" id="RU368084"/>
    </source>
</evidence>
<comment type="caution">
    <text evidence="9">The sequence shown here is derived from an EMBL/GenBank/DDBJ whole genome shotgun (WGS) entry which is preliminary data.</text>
</comment>
<proteinExistence type="inferred from homology"/>
<protein>
    <recommendedName>
        <fullName evidence="5">Origin recognition complex subunit 2</fullName>
    </recommendedName>
</protein>
<dbReference type="GeneID" id="19195519"/>
<accession>W9WDM6</accession>
<gene>
    <name evidence="9" type="ORF">A1O5_10828</name>
</gene>
<dbReference type="Pfam" id="PF24882">
    <property type="entry name" value="WHD_ORC2"/>
    <property type="match status" value="1"/>
</dbReference>
<dbReference type="RefSeq" id="XP_007749592.1">
    <property type="nucleotide sequence ID" value="XM_007751402.1"/>
</dbReference>
<feature type="compositionally biased region" description="Basic residues" evidence="6">
    <location>
        <begin position="179"/>
        <end position="193"/>
    </location>
</feature>
<dbReference type="PANTHER" id="PTHR14052:SF0">
    <property type="entry name" value="ORIGIN RECOGNITION COMPLEX SUBUNIT 2"/>
    <property type="match status" value="1"/>
</dbReference>
<feature type="compositionally biased region" description="Acidic residues" evidence="6">
    <location>
        <begin position="484"/>
        <end position="504"/>
    </location>
</feature>
<comment type="subcellular location">
    <subcellularLocation>
        <location evidence="1 5">Nucleus</location>
    </subcellularLocation>
</comment>
<feature type="compositionally biased region" description="Basic and acidic residues" evidence="6">
    <location>
        <begin position="133"/>
        <end position="142"/>
    </location>
</feature>
<dbReference type="EMBL" id="AMGX01000021">
    <property type="protein sequence ID" value="EXJ66212.1"/>
    <property type="molecule type" value="Genomic_DNA"/>
</dbReference>
<dbReference type="STRING" id="1182543.W9WDM6"/>
<feature type="region of interest" description="Disordered" evidence="6">
    <location>
        <begin position="1"/>
        <end position="206"/>
    </location>
</feature>
<evidence type="ECO:0000313" key="9">
    <source>
        <dbReference type="EMBL" id="EXJ66212.1"/>
    </source>
</evidence>
<dbReference type="HOGENOM" id="CLU_018596_2_0_1"/>
<dbReference type="OrthoDB" id="346673at2759"/>
<feature type="compositionally biased region" description="Low complexity" evidence="6">
    <location>
        <begin position="517"/>
        <end position="537"/>
    </location>
</feature>
<dbReference type="InterPro" id="IPR056773">
    <property type="entry name" value="WHD_ORC2"/>
</dbReference>
<sequence>MSKRKQPDPTPESFAEVTTPSKRRRKTTDAVEALPNRHDEGSSEETPSRRKRKSAVHGLQDEEDQDEGSPTPKPNGRSLFSTPTRAKGRPPAATPSKSARAKADRSAKRKSARLLAEAQDPDDDADDDNLDGQDARLAREILDQVEGQDEEDIDGGGLGQDVDELVPEGEEAATPSKKTPGKRGRPKGSKSRRSPTPEGDIPPEERYFYQNRLGPPQVSSNKFNSVKLLTHDEYFEHISSWRDPHDPEKAFLMRLHARSFPQWRFELAEGFGLCLYGYGSKQPLVKQFAEYMYKKRHHPPPRIVVVNGYLPKLNPRTILNTIASAAAETEDEAIRLVGQPEEMLDTLLSHLTDAPPPSQLLVMINSIDSPALRRPSVQSLLARLAAHPHISFLATCDTPTFPAMWNSTLLDQFKFVFHDCTTFAPYAAEIGSVVDDVHELLGRKRMRAGGKEGIGFVLKSLPENARNLYRLLLAEILSILDDDDDDDGGAGAEDDEDDEGDGEGDLQPSRKKSRGMTTTKPATLPTTTTTTTTTATPDEVGIEYRTLYRKAAEEFICSSSMNFQFLLKEFLDHQMMTTRRDPATGAEMLAVPLGRAEMLAVLEELV</sequence>
<dbReference type="Pfam" id="PF04084">
    <property type="entry name" value="RecA-like_ORC2"/>
    <property type="match status" value="1"/>
</dbReference>
<keyword evidence="4 5" id="KW-0539">Nucleus</keyword>
<evidence type="ECO:0000256" key="3">
    <source>
        <dbReference type="ARBA" id="ARBA00022705"/>
    </source>
</evidence>
<comment type="similarity">
    <text evidence="2 5">Belongs to the ORC2 family.</text>
</comment>
<dbReference type="AlphaFoldDB" id="W9WDM6"/>
<dbReference type="GO" id="GO:0006260">
    <property type="term" value="P:DNA replication"/>
    <property type="evidence" value="ECO:0007669"/>
    <property type="project" value="UniProtKB-UniRule"/>
</dbReference>
<dbReference type="eggNOG" id="KOG2928">
    <property type="taxonomic scope" value="Eukaryota"/>
</dbReference>
<feature type="compositionally biased region" description="Acidic residues" evidence="6">
    <location>
        <begin position="161"/>
        <end position="171"/>
    </location>
</feature>